<dbReference type="KEGG" id="scia:HUG15_05310"/>
<keyword evidence="3" id="KW-1185">Reference proteome</keyword>
<dbReference type="EMBL" id="CP054705">
    <property type="protein sequence ID" value="QQK75076.1"/>
    <property type="molecule type" value="Genomic_DNA"/>
</dbReference>
<proteinExistence type="predicted"/>
<name>A0A7T7CAQ1_9BACI</name>
<sequence>MKTLTLGEAIIYICKQTGKTEEEVFEMPLQKIMALMMSNQMEDVGDE</sequence>
<evidence type="ECO:0000313" key="1">
    <source>
        <dbReference type="EMBL" id="QQK75076.1"/>
    </source>
</evidence>
<dbReference type="KEGG" id="scia:HUG15_05645"/>
<evidence type="ECO:0000313" key="3">
    <source>
        <dbReference type="Proteomes" id="UP000595823"/>
    </source>
</evidence>
<dbReference type="EMBL" id="CP054705">
    <property type="protein sequence ID" value="QQK75137.1"/>
    <property type="molecule type" value="Genomic_DNA"/>
</dbReference>
<protein>
    <submittedName>
        <fullName evidence="2">Uncharacterized protein</fullName>
    </submittedName>
</protein>
<dbReference type="AlphaFoldDB" id="A0A7T7CAQ1"/>
<evidence type="ECO:0000313" key="2">
    <source>
        <dbReference type="EMBL" id="QQK75137.1"/>
    </source>
</evidence>
<dbReference type="Proteomes" id="UP000595823">
    <property type="component" value="Chromosome"/>
</dbReference>
<organism evidence="2 3">
    <name type="scientific">Salicibibacter cibarius</name>
    <dbReference type="NCBI Taxonomy" id="2743000"/>
    <lineage>
        <taxon>Bacteria</taxon>
        <taxon>Bacillati</taxon>
        <taxon>Bacillota</taxon>
        <taxon>Bacilli</taxon>
        <taxon>Bacillales</taxon>
        <taxon>Bacillaceae</taxon>
        <taxon>Salicibibacter</taxon>
    </lineage>
</organism>
<reference evidence="2 3" key="1">
    <citation type="submission" date="2020-06" db="EMBL/GenBank/DDBJ databases">
        <title>Genomic analysis of Salicibibacter sp. NKC5-3.</title>
        <authorList>
            <person name="Oh Y.J."/>
        </authorList>
    </citation>
    <scope>NUCLEOTIDE SEQUENCE [LARGE SCALE GENOMIC DNA]</scope>
    <source>
        <strain evidence="2 3">NKC5-3</strain>
    </source>
</reference>
<dbReference type="RefSeq" id="WP_200127654.1">
    <property type="nucleotide sequence ID" value="NZ_CP054705.1"/>
</dbReference>
<gene>
    <name evidence="1" type="ORF">HUG15_05310</name>
    <name evidence="2" type="ORF">HUG15_05645</name>
</gene>
<accession>A0A7T7CAQ1</accession>